<dbReference type="EMBL" id="LHUQ01000099">
    <property type="protein sequence ID" value="KON62607.1"/>
    <property type="molecule type" value="Genomic_DNA"/>
</dbReference>
<name>A0A0M0EBF0_KOMEU</name>
<dbReference type="Proteomes" id="UP000037566">
    <property type="component" value="Unassembled WGS sequence"/>
</dbReference>
<feature type="region of interest" description="Disordered" evidence="1">
    <location>
        <begin position="38"/>
        <end position="57"/>
    </location>
</feature>
<evidence type="ECO:0000256" key="1">
    <source>
        <dbReference type="SAM" id="MobiDB-lite"/>
    </source>
</evidence>
<dbReference type="AlphaFoldDB" id="A0A0M0EBF0"/>
<dbReference type="PATRIC" id="fig|33995.3.peg.4321"/>
<sequence>MPKNAPYGDNRRIGMVQERSQAFNPITKQWVKRNSNTGHFMDVKQDGTPFKGVRKEK</sequence>
<organism evidence="2 3">
    <name type="scientific">Komagataeibacter europaeus</name>
    <name type="common">Gluconacetobacter europaeus</name>
    <dbReference type="NCBI Taxonomy" id="33995"/>
    <lineage>
        <taxon>Bacteria</taxon>
        <taxon>Pseudomonadati</taxon>
        <taxon>Pseudomonadota</taxon>
        <taxon>Alphaproteobacteria</taxon>
        <taxon>Acetobacterales</taxon>
        <taxon>Acetobacteraceae</taxon>
        <taxon>Komagataeibacter</taxon>
    </lineage>
</organism>
<keyword evidence="3" id="KW-1185">Reference proteome</keyword>
<accession>A0A0M0EBF0</accession>
<gene>
    <name evidence="2" type="ORF">KOEU_39040</name>
</gene>
<reference evidence="2" key="1">
    <citation type="submission" date="2015-08" db="EMBL/GenBank/DDBJ databases">
        <title>Draft genome sequence of Komagataeibacter europaeus CECT 8546 a cellulose producer strain from vinegar produced by the traditional method.</title>
        <authorList>
            <person name="Poehlein A."/>
            <person name="Valera M.J."/>
            <person name="Haack F.S."/>
            <person name="Mas A."/>
            <person name="Daniel R."/>
            <person name="Streit W.R."/>
            <person name="Mateo E."/>
        </authorList>
    </citation>
    <scope>NUCLEOTIDE SEQUENCE [LARGE SCALE GENOMIC DNA]</scope>
    <source>
        <strain evidence="2">CECT 8546</strain>
    </source>
</reference>
<evidence type="ECO:0000313" key="3">
    <source>
        <dbReference type="Proteomes" id="UP000037566"/>
    </source>
</evidence>
<evidence type="ECO:0000313" key="2">
    <source>
        <dbReference type="EMBL" id="KON62607.1"/>
    </source>
</evidence>
<proteinExistence type="predicted"/>
<protein>
    <submittedName>
        <fullName evidence="2">Uncharacterized protein</fullName>
    </submittedName>
</protein>
<comment type="caution">
    <text evidence="2">The sequence shown here is derived from an EMBL/GenBank/DDBJ whole genome shotgun (WGS) entry which is preliminary data.</text>
</comment>